<dbReference type="SUPFAM" id="SSF50129">
    <property type="entry name" value="GroES-like"/>
    <property type="match status" value="1"/>
</dbReference>
<dbReference type="OrthoDB" id="9787435at2"/>
<dbReference type="Gene3D" id="3.90.180.10">
    <property type="entry name" value="Medium-chain alcohol dehydrogenases, catalytic domain"/>
    <property type="match status" value="1"/>
</dbReference>
<accession>A0A0J6D108</accession>
<dbReference type="Gene3D" id="3.40.50.720">
    <property type="entry name" value="NAD(P)-binding Rossmann-like Domain"/>
    <property type="match status" value="1"/>
</dbReference>
<organism evidence="3 4">
    <name type="scientific">Guptibacillus hwajinpoensis</name>
    <dbReference type="NCBI Taxonomy" id="208199"/>
    <lineage>
        <taxon>Bacteria</taxon>
        <taxon>Bacillati</taxon>
        <taxon>Bacillota</taxon>
        <taxon>Bacilli</taxon>
        <taxon>Bacillales</taxon>
        <taxon>Guptibacillaceae</taxon>
        <taxon>Guptibacillus</taxon>
    </lineage>
</organism>
<proteinExistence type="predicted"/>
<dbReference type="InterPro" id="IPR036291">
    <property type="entry name" value="NAD(P)-bd_dom_sf"/>
</dbReference>
<reference evidence="3" key="1">
    <citation type="submission" date="2015-06" db="EMBL/GenBank/DDBJ databases">
        <authorList>
            <person name="Liu B."/>
            <person name="Wang J."/>
            <person name="Zhu Y."/>
            <person name="Liu G."/>
            <person name="Chen Q."/>
            <person name="Zheng C."/>
            <person name="Che J."/>
            <person name="Ge C."/>
            <person name="Shi H."/>
            <person name="Pan Z."/>
            <person name="Liu X."/>
        </authorList>
    </citation>
    <scope>NUCLEOTIDE SEQUENCE [LARGE SCALE GENOMIC DNA]</scope>
    <source>
        <strain evidence="3">DSM 16346</strain>
    </source>
</reference>
<dbReference type="SUPFAM" id="SSF51735">
    <property type="entry name" value="NAD(P)-binding Rossmann-fold domains"/>
    <property type="match status" value="1"/>
</dbReference>
<dbReference type="CDD" id="cd08272">
    <property type="entry name" value="MDR6"/>
    <property type="match status" value="1"/>
</dbReference>
<dbReference type="InterPro" id="IPR011032">
    <property type="entry name" value="GroES-like_sf"/>
</dbReference>
<dbReference type="RefSeq" id="WP_048310205.1">
    <property type="nucleotide sequence ID" value="NZ_CP119526.1"/>
</dbReference>
<keyword evidence="1" id="KW-0521">NADP</keyword>
<keyword evidence="4" id="KW-1185">Reference proteome</keyword>
<evidence type="ECO:0000313" key="4">
    <source>
        <dbReference type="Proteomes" id="UP000035996"/>
    </source>
</evidence>
<protein>
    <submittedName>
        <fullName evidence="3">Quinone oxidoreductase</fullName>
    </submittedName>
</protein>
<dbReference type="GO" id="GO:0016491">
    <property type="term" value="F:oxidoreductase activity"/>
    <property type="evidence" value="ECO:0007669"/>
    <property type="project" value="InterPro"/>
</dbReference>
<evidence type="ECO:0000256" key="1">
    <source>
        <dbReference type="ARBA" id="ARBA00022857"/>
    </source>
</evidence>
<evidence type="ECO:0000259" key="2">
    <source>
        <dbReference type="SMART" id="SM00829"/>
    </source>
</evidence>
<dbReference type="PATRIC" id="fig|157733.3.peg.3728"/>
<dbReference type="Proteomes" id="UP000035996">
    <property type="component" value="Unassembled WGS sequence"/>
</dbReference>
<dbReference type="EMBL" id="LELK01000001">
    <property type="protein sequence ID" value="KMM39035.1"/>
    <property type="molecule type" value="Genomic_DNA"/>
</dbReference>
<dbReference type="InterPro" id="IPR051603">
    <property type="entry name" value="Zinc-ADH_QOR/CCCR"/>
</dbReference>
<sequence>MKAAVIREFGSASQFSIEDIEVRELRSGEIKINVKATSVNPVDLKIRSGVAEAFAPEFPAVLHGDVAGIVEEVYEGSHFEVGDEVYACAGGVLGLSGALCEHMIVDQKLVAKKPTNLSMKEAAALPLVSITAWEALVDRVNVQPGQNVLIHGATGGVGHIAIQLAKSLGAIVYTTASTLEKMEIGKDLGADYAINYKETSVEEYVNQYTNGKGFDVVFDTVGGENMEKSFQAVKNGGQVACIVGSGEHDITPLYVKSATYHGVLMLIPMLTNEGREHHGEILTRVTHMVDHGAIKPILDEETFKFSTIGDAHARLESGKTIGKVVAENDLSKL</sequence>
<dbReference type="PANTHER" id="PTHR44154:SF1">
    <property type="entry name" value="QUINONE OXIDOREDUCTASE"/>
    <property type="match status" value="1"/>
</dbReference>
<feature type="domain" description="Enoyl reductase (ER)" evidence="2">
    <location>
        <begin position="10"/>
        <end position="326"/>
    </location>
</feature>
<name>A0A0J6D108_9BACL</name>
<comment type="caution">
    <text evidence="3">The sequence shown here is derived from an EMBL/GenBank/DDBJ whole genome shotgun (WGS) entry which is preliminary data.</text>
</comment>
<dbReference type="AlphaFoldDB" id="A0A0J6D108"/>
<gene>
    <name evidence="3" type="ORF">AB986_07315</name>
</gene>
<dbReference type="PANTHER" id="PTHR44154">
    <property type="entry name" value="QUINONE OXIDOREDUCTASE"/>
    <property type="match status" value="1"/>
</dbReference>
<dbReference type="Pfam" id="PF08240">
    <property type="entry name" value="ADH_N"/>
    <property type="match status" value="1"/>
</dbReference>
<dbReference type="SMART" id="SM00829">
    <property type="entry name" value="PKS_ER"/>
    <property type="match status" value="1"/>
</dbReference>
<dbReference type="Pfam" id="PF13602">
    <property type="entry name" value="ADH_zinc_N_2"/>
    <property type="match status" value="1"/>
</dbReference>
<dbReference type="InterPro" id="IPR013154">
    <property type="entry name" value="ADH-like_N"/>
</dbReference>
<evidence type="ECO:0000313" key="3">
    <source>
        <dbReference type="EMBL" id="KMM39035.1"/>
    </source>
</evidence>
<dbReference type="InterPro" id="IPR020843">
    <property type="entry name" value="ER"/>
</dbReference>
<dbReference type="STRING" id="157733.AB986_07315"/>